<reference evidence="2" key="1">
    <citation type="submission" date="2019-08" db="EMBL/GenBank/DDBJ databases">
        <title>The genome of the North American firefly Photinus pyralis.</title>
        <authorList>
            <consortium name="Photinus pyralis genome working group"/>
            <person name="Fallon T.R."/>
            <person name="Sander Lower S.E."/>
            <person name="Weng J.-K."/>
        </authorList>
    </citation>
    <scope>NUCLEOTIDE SEQUENCE</scope>
    <source>
        <strain evidence="2">TRF0915ILg1</strain>
        <tissue evidence="2">Whole body</tissue>
    </source>
</reference>
<accession>A0A8K0G1L1</accession>
<dbReference type="EMBL" id="VTPC01077172">
    <property type="protein sequence ID" value="KAF2888450.1"/>
    <property type="molecule type" value="Genomic_DNA"/>
</dbReference>
<gene>
    <name evidence="2" type="ORF">ILUMI_17723</name>
</gene>
<feature type="compositionally biased region" description="Basic and acidic residues" evidence="1">
    <location>
        <begin position="56"/>
        <end position="71"/>
    </location>
</feature>
<organism evidence="2 3">
    <name type="scientific">Ignelater luminosus</name>
    <name type="common">Cucubano</name>
    <name type="synonym">Pyrophorus luminosus</name>
    <dbReference type="NCBI Taxonomy" id="2038154"/>
    <lineage>
        <taxon>Eukaryota</taxon>
        <taxon>Metazoa</taxon>
        <taxon>Ecdysozoa</taxon>
        <taxon>Arthropoda</taxon>
        <taxon>Hexapoda</taxon>
        <taxon>Insecta</taxon>
        <taxon>Pterygota</taxon>
        <taxon>Neoptera</taxon>
        <taxon>Endopterygota</taxon>
        <taxon>Coleoptera</taxon>
        <taxon>Polyphaga</taxon>
        <taxon>Elateriformia</taxon>
        <taxon>Elateroidea</taxon>
        <taxon>Elateridae</taxon>
        <taxon>Agrypninae</taxon>
        <taxon>Pyrophorini</taxon>
        <taxon>Ignelater</taxon>
    </lineage>
</organism>
<evidence type="ECO:0000313" key="2">
    <source>
        <dbReference type="EMBL" id="KAF2888450.1"/>
    </source>
</evidence>
<dbReference type="OrthoDB" id="7692914at2759"/>
<evidence type="ECO:0008006" key="4">
    <source>
        <dbReference type="Google" id="ProtNLM"/>
    </source>
</evidence>
<name>A0A8K0G1L1_IGNLU</name>
<comment type="caution">
    <text evidence="2">The sequence shown here is derived from an EMBL/GenBank/DDBJ whole genome shotgun (WGS) entry which is preliminary data.</text>
</comment>
<evidence type="ECO:0000256" key="1">
    <source>
        <dbReference type="SAM" id="MobiDB-lite"/>
    </source>
</evidence>
<proteinExistence type="predicted"/>
<protein>
    <recommendedName>
        <fullName evidence="4">DUF4817 domain-containing protein</fullName>
    </recommendedName>
</protein>
<feature type="region of interest" description="Disordered" evidence="1">
    <location>
        <begin position="47"/>
        <end position="71"/>
    </location>
</feature>
<dbReference type="Proteomes" id="UP000801492">
    <property type="component" value="Unassembled WGS sequence"/>
</dbReference>
<dbReference type="AlphaFoldDB" id="A0A8K0G1L1"/>
<evidence type="ECO:0000313" key="3">
    <source>
        <dbReference type="Proteomes" id="UP000801492"/>
    </source>
</evidence>
<sequence>MNMLLVLREYVGVFRAAERLWQERYPDCTPHSRNVFSCLAKRVRAEGAVQPHHNKGRQDSVRKLERGSQLL</sequence>
<feature type="non-terminal residue" evidence="2">
    <location>
        <position position="1"/>
    </location>
</feature>
<keyword evidence="3" id="KW-1185">Reference proteome</keyword>